<dbReference type="EMBL" id="LUTY01000446">
    <property type="protein sequence ID" value="OAD23292.1"/>
    <property type="molecule type" value="Genomic_DNA"/>
</dbReference>
<dbReference type="SUPFAM" id="SSF49373">
    <property type="entry name" value="Invasin/intimin cell-adhesion fragments"/>
    <property type="match status" value="3"/>
</dbReference>
<dbReference type="InterPro" id="IPR013783">
    <property type="entry name" value="Ig-like_fold"/>
</dbReference>
<dbReference type="AlphaFoldDB" id="A0A176S594"/>
<dbReference type="InterPro" id="IPR008964">
    <property type="entry name" value="Invasin/intimin_cell_adhesion"/>
</dbReference>
<comment type="caution">
    <text evidence="3">The sequence shown here is derived from an EMBL/GenBank/DDBJ whole genome shotgun (WGS) entry which is preliminary data.</text>
</comment>
<dbReference type="InterPro" id="IPR003344">
    <property type="entry name" value="Big_1_dom"/>
</dbReference>
<dbReference type="Pfam" id="PF02369">
    <property type="entry name" value="Big_1"/>
    <property type="match status" value="1"/>
</dbReference>
<evidence type="ECO:0000313" key="4">
    <source>
        <dbReference type="Proteomes" id="UP000076962"/>
    </source>
</evidence>
<feature type="domain" description="Big-1" evidence="2">
    <location>
        <begin position="18"/>
        <end position="113"/>
    </location>
</feature>
<reference evidence="3 4" key="1">
    <citation type="submission" date="2016-05" db="EMBL/GenBank/DDBJ databases">
        <title>Single-cell genome of chain-forming Candidatus Thiomargarita nelsonii and comparison to other large sulfur-oxidizing bacteria.</title>
        <authorList>
            <person name="Winkel M."/>
            <person name="Salman V."/>
            <person name="Woyke T."/>
            <person name="Schulz-Vogt H."/>
            <person name="Richter M."/>
            <person name="Flood B."/>
            <person name="Bailey J."/>
            <person name="Amann R."/>
            <person name="Mussmann M."/>
        </authorList>
    </citation>
    <scope>NUCLEOTIDE SEQUENCE [LARGE SCALE GENOMIC DNA]</scope>
    <source>
        <strain evidence="3 4">THI036</strain>
    </source>
</reference>
<evidence type="ECO:0000259" key="2">
    <source>
        <dbReference type="PROSITE" id="PS51127"/>
    </source>
</evidence>
<dbReference type="PROSITE" id="PS51127">
    <property type="entry name" value="BIG1"/>
    <property type="match status" value="1"/>
</dbReference>
<dbReference type="Gene3D" id="2.60.40.10">
    <property type="entry name" value="Immunoglobulins"/>
    <property type="match status" value="3"/>
</dbReference>
<comment type="similarity">
    <text evidence="1">Belongs to the intimin/invasin family.</text>
</comment>
<keyword evidence="4" id="KW-1185">Reference proteome</keyword>
<accession>A0A176S594</accession>
<sequence length="396" mass="41315">MIVTFVESTDVGVFNGIQLSVNVVNDKQPANGQDAIQIDVVARNQSGQAVKDVPIVVLMPQGSVAVAKPSENKTDDNGFFSTQITSTAVAVIKVTIGVKGSSIQPKNVTITFLAPSSDNLKEVKNILLITNSTQLGSEGNSDGVIISAIVKNQENNLVEGAEITFHADSGELRPIQIEGSTAPAGVTDASGRAQARLTTQVSSDNRTITVTARVATKAGGTLEDSISIDVIGTTISIAGPTSVVINTEASFVISLKDYADKGIAGKALNLSSQLNNTFNTPSPVTNAQGQAEVIYTASHAGEDVITASRAGADGDSIQVSISDSNFVVTPISSSNNLCTLISDNEDINNNRILDAGEDINGNGRLDLGCQVPLNLSGGQRFNVHWDEGVLHKSMKK</sequence>
<gene>
    <name evidence="3" type="ORF">THIOM_000880</name>
</gene>
<evidence type="ECO:0000313" key="3">
    <source>
        <dbReference type="EMBL" id="OAD23292.1"/>
    </source>
</evidence>
<dbReference type="Proteomes" id="UP000076962">
    <property type="component" value="Unassembled WGS sequence"/>
</dbReference>
<dbReference type="SMART" id="SM00634">
    <property type="entry name" value="BID_1"/>
    <property type="match status" value="3"/>
</dbReference>
<proteinExistence type="inferred from homology"/>
<name>A0A176S594_9GAMM</name>
<protein>
    <submittedName>
        <fullName evidence="3">Adhesin</fullName>
    </submittedName>
</protein>
<organism evidence="3 4">
    <name type="scientific">Candidatus Thiomargarita nelsonii</name>
    <dbReference type="NCBI Taxonomy" id="1003181"/>
    <lineage>
        <taxon>Bacteria</taxon>
        <taxon>Pseudomonadati</taxon>
        <taxon>Pseudomonadota</taxon>
        <taxon>Gammaproteobacteria</taxon>
        <taxon>Thiotrichales</taxon>
        <taxon>Thiotrichaceae</taxon>
        <taxon>Thiomargarita</taxon>
    </lineage>
</organism>
<evidence type="ECO:0000256" key="1">
    <source>
        <dbReference type="ARBA" id="ARBA00010116"/>
    </source>
</evidence>